<sequence length="95" mass="10377">MSQYKNNSNSKRAAALRYDAGKNKAPVVIASGSGYIADKVVEIAEESGIPVYKDDSLSVILSQLDVGSEIPEELFSAVVDIYVYFLNFKLPKNES</sequence>
<dbReference type="InterPro" id="IPR006135">
    <property type="entry name" value="T3SS_substrate_exporter"/>
</dbReference>
<dbReference type="InterPro" id="IPR029025">
    <property type="entry name" value="T3SS_substrate_exporter_C"/>
</dbReference>
<protein>
    <submittedName>
        <fullName evidence="1">Flagellar biosynthesis protein</fullName>
    </submittedName>
</protein>
<dbReference type="OrthoDB" id="9810419at2"/>
<dbReference type="RefSeq" id="WP_145084737.1">
    <property type="nucleotide sequence ID" value="NZ_DAMBUX010000002.1"/>
</dbReference>
<gene>
    <name evidence="1" type="ORF">LY60_02743</name>
</gene>
<evidence type="ECO:0000313" key="1">
    <source>
        <dbReference type="EMBL" id="TWH78715.1"/>
    </source>
</evidence>
<evidence type="ECO:0000313" key="2">
    <source>
        <dbReference type="Proteomes" id="UP000315343"/>
    </source>
</evidence>
<dbReference type="Proteomes" id="UP000315343">
    <property type="component" value="Unassembled WGS sequence"/>
</dbReference>
<keyword evidence="1" id="KW-0966">Cell projection</keyword>
<accession>A0A562J6Y6</accession>
<keyword evidence="1" id="KW-0282">Flagellum</keyword>
<dbReference type="PANTHER" id="PTHR30531:SF12">
    <property type="entry name" value="FLAGELLAR BIOSYNTHETIC PROTEIN FLHB"/>
    <property type="match status" value="1"/>
</dbReference>
<reference evidence="1 2" key="1">
    <citation type="submission" date="2019-07" db="EMBL/GenBank/DDBJ databases">
        <title>Genomic Encyclopedia of Type Strains, Phase I: the one thousand microbial genomes (KMG-I) project.</title>
        <authorList>
            <person name="Kyrpides N."/>
        </authorList>
    </citation>
    <scope>NUCLEOTIDE SEQUENCE [LARGE SCALE GENOMIC DNA]</scope>
    <source>
        <strain evidence="1 2">DSM 13558</strain>
    </source>
</reference>
<dbReference type="Gene3D" id="3.40.1690.10">
    <property type="entry name" value="secretion proteins EscU"/>
    <property type="match status" value="1"/>
</dbReference>
<keyword evidence="2" id="KW-1185">Reference proteome</keyword>
<dbReference type="AlphaFoldDB" id="A0A562J6Y6"/>
<keyword evidence="1" id="KW-0969">Cilium</keyword>
<dbReference type="PANTHER" id="PTHR30531">
    <property type="entry name" value="FLAGELLAR BIOSYNTHETIC PROTEIN FLHB"/>
    <property type="match status" value="1"/>
</dbReference>
<dbReference type="GO" id="GO:0009306">
    <property type="term" value="P:protein secretion"/>
    <property type="evidence" value="ECO:0007669"/>
    <property type="project" value="InterPro"/>
</dbReference>
<dbReference type="GO" id="GO:0005886">
    <property type="term" value="C:plasma membrane"/>
    <property type="evidence" value="ECO:0007669"/>
    <property type="project" value="TreeGrafter"/>
</dbReference>
<dbReference type="EMBL" id="VLKH01000008">
    <property type="protein sequence ID" value="TWH78715.1"/>
    <property type="molecule type" value="Genomic_DNA"/>
</dbReference>
<dbReference type="SUPFAM" id="SSF160544">
    <property type="entry name" value="EscU C-terminal domain-like"/>
    <property type="match status" value="1"/>
</dbReference>
<organism evidence="1 2">
    <name type="scientific">Sedimentibacter saalensis</name>
    <dbReference type="NCBI Taxonomy" id="130788"/>
    <lineage>
        <taxon>Bacteria</taxon>
        <taxon>Bacillati</taxon>
        <taxon>Bacillota</taxon>
        <taxon>Tissierellia</taxon>
        <taxon>Sedimentibacter</taxon>
    </lineage>
</organism>
<proteinExistence type="predicted"/>
<dbReference type="Pfam" id="PF01312">
    <property type="entry name" value="Bac_export_2"/>
    <property type="match status" value="1"/>
</dbReference>
<name>A0A562J6Y6_9FIRM</name>
<comment type="caution">
    <text evidence="1">The sequence shown here is derived from an EMBL/GenBank/DDBJ whole genome shotgun (WGS) entry which is preliminary data.</text>
</comment>